<evidence type="ECO:0000313" key="1">
    <source>
        <dbReference type="EMBL" id="QBD76035.1"/>
    </source>
</evidence>
<keyword evidence="2" id="KW-1185">Reference proteome</keyword>
<evidence type="ECO:0000313" key="2">
    <source>
        <dbReference type="Proteomes" id="UP000290365"/>
    </source>
</evidence>
<dbReference type="EMBL" id="CP035758">
    <property type="protein sequence ID" value="QBD76035.1"/>
    <property type="molecule type" value="Genomic_DNA"/>
</dbReference>
<sequence length="63" mass="7343">MTNYRVRADKQLLYRGKNGAKARQIFLEAGRQEAYFQARIFLLIDGRKQAMLGPKCVPCRRIL</sequence>
<reference evidence="1 2" key="1">
    <citation type="submission" date="2019-01" db="EMBL/GenBank/DDBJ databases">
        <title>Ktedonosporobacter rubrisoli SCAWS-G2.</title>
        <authorList>
            <person name="Huang Y."/>
            <person name="Yan B."/>
        </authorList>
    </citation>
    <scope>NUCLEOTIDE SEQUENCE [LARGE SCALE GENOMIC DNA]</scope>
    <source>
        <strain evidence="1 2">SCAWS-G2</strain>
    </source>
</reference>
<dbReference type="KEGG" id="kbs:EPA93_08455"/>
<dbReference type="OrthoDB" id="173391at2"/>
<dbReference type="Proteomes" id="UP000290365">
    <property type="component" value="Chromosome"/>
</dbReference>
<organism evidence="1 2">
    <name type="scientific">Ktedonosporobacter rubrisoli</name>
    <dbReference type="NCBI Taxonomy" id="2509675"/>
    <lineage>
        <taxon>Bacteria</taxon>
        <taxon>Bacillati</taxon>
        <taxon>Chloroflexota</taxon>
        <taxon>Ktedonobacteria</taxon>
        <taxon>Ktedonobacterales</taxon>
        <taxon>Ktedonosporobacteraceae</taxon>
        <taxon>Ktedonosporobacter</taxon>
    </lineage>
</organism>
<dbReference type="AlphaFoldDB" id="A0A4P6JLG5"/>
<name>A0A4P6JLG5_KTERU</name>
<protein>
    <submittedName>
        <fullName evidence="1">Uncharacterized protein</fullName>
    </submittedName>
</protein>
<dbReference type="RefSeq" id="WP_129886631.1">
    <property type="nucleotide sequence ID" value="NZ_CP035758.1"/>
</dbReference>
<gene>
    <name evidence="1" type="ORF">EPA93_08455</name>
</gene>
<proteinExistence type="predicted"/>
<accession>A0A4P6JLG5</accession>